<evidence type="ECO:0000256" key="7">
    <source>
        <dbReference type="ARBA" id="ARBA00022692"/>
    </source>
</evidence>
<dbReference type="InterPro" id="IPR003660">
    <property type="entry name" value="HAMP_dom"/>
</dbReference>
<gene>
    <name evidence="17" type="primary">phoR_13</name>
    <name evidence="17" type="ORF">CLORY_37090</name>
</gene>
<feature type="transmembrane region" description="Helical" evidence="14">
    <location>
        <begin position="128"/>
        <end position="148"/>
    </location>
</feature>
<evidence type="ECO:0000256" key="11">
    <source>
        <dbReference type="ARBA" id="ARBA00022989"/>
    </source>
</evidence>
<evidence type="ECO:0000256" key="14">
    <source>
        <dbReference type="SAM" id="Phobius"/>
    </source>
</evidence>
<keyword evidence="8" id="KW-0547">Nucleotide-binding</keyword>
<organism evidence="17 18">
    <name type="scientific">Clostridium oryzae</name>
    <dbReference type="NCBI Taxonomy" id="1450648"/>
    <lineage>
        <taxon>Bacteria</taxon>
        <taxon>Bacillati</taxon>
        <taxon>Bacillota</taxon>
        <taxon>Clostridia</taxon>
        <taxon>Eubacteriales</taxon>
        <taxon>Clostridiaceae</taxon>
        <taxon>Clostridium</taxon>
    </lineage>
</organism>
<proteinExistence type="predicted"/>
<keyword evidence="10" id="KW-0067">ATP-binding</keyword>
<keyword evidence="5" id="KW-0597">Phosphoprotein</keyword>
<dbReference type="CDD" id="cd00082">
    <property type="entry name" value="HisKA"/>
    <property type="match status" value="1"/>
</dbReference>
<evidence type="ECO:0000256" key="13">
    <source>
        <dbReference type="ARBA" id="ARBA00023136"/>
    </source>
</evidence>
<dbReference type="Gene3D" id="1.10.287.130">
    <property type="match status" value="1"/>
</dbReference>
<dbReference type="GO" id="GO:0000155">
    <property type="term" value="F:phosphorelay sensor kinase activity"/>
    <property type="evidence" value="ECO:0007669"/>
    <property type="project" value="InterPro"/>
</dbReference>
<keyword evidence="6 17" id="KW-0808">Transferase</keyword>
<keyword evidence="12" id="KW-0902">Two-component regulatory system</keyword>
<evidence type="ECO:0000256" key="3">
    <source>
        <dbReference type="ARBA" id="ARBA00012438"/>
    </source>
</evidence>
<evidence type="ECO:0000256" key="8">
    <source>
        <dbReference type="ARBA" id="ARBA00022741"/>
    </source>
</evidence>
<evidence type="ECO:0000256" key="1">
    <source>
        <dbReference type="ARBA" id="ARBA00000085"/>
    </source>
</evidence>
<evidence type="ECO:0000256" key="5">
    <source>
        <dbReference type="ARBA" id="ARBA00022553"/>
    </source>
</evidence>
<dbReference type="EC" id="2.7.13.3" evidence="3"/>
<dbReference type="PROSITE" id="PS50109">
    <property type="entry name" value="HIS_KIN"/>
    <property type="match status" value="1"/>
</dbReference>
<name>A0A1V4IED0_9CLOT</name>
<comment type="catalytic activity">
    <reaction evidence="1">
        <text>ATP + protein L-histidine = ADP + protein N-phospho-L-histidine.</text>
        <dbReference type="EC" id="2.7.13.3"/>
    </reaction>
</comment>
<dbReference type="GO" id="GO:0005886">
    <property type="term" value="C:plasma membrane"/>
    <property type="evidence" value="ECO:0007669"/>
    <property type="project" value="UniProtKB-SubCell"/>
</dbReference>
<dbReference type="Gene3D" id="6.10.340.10">
    <property type="match status" value="1"/>
</dbReference>
<dbReference type="AlphaFoldDB" id="A0A1V4IED0"/>
<dbReference type="InterPro" id="IPR036890">
    <property type="entry name" value="HATPase_C_sf"/>
</dbReference>
<dbReference type="STRING" id="1450648.CLORY_37090"/>
<evidence type="ECO:0000256" key="12">
    <source>
        <dbReference type="ARBA" id="ARBA00023012"/>
    </source>
</evidence>
<sequence length="421" mass="47838">MNIKKIMTVIILALLISLSITFLAFRETPQSRLDMVDVNDISQTLAEQWDHLKTIDLPGSKYHMDYIVADNKGKMLRATRRGLNETINSAIQNRDTIVDITRSNQVLGKLIIYNNTNRLWKKYHDSQFGFFVVMVIFLSLLCISYALYLNRRVFRPFCKLQVFAQNVAQGKLDIPLEMDQDNLFGAFTESFDIMREELAKARENERLANQSKKELVASLSHDIKTPVASIEAVSEIMIIKSDNEETKRQLGVIYSKADQINTLITNMFNATLEELQELSVTITEFSSLELNNMIKNSDYNCRVNLSLIPECIVLADKLRLMQVIDNIISNSYKYAGTSISFSASINSKYLEIKFKDYGSGVEAEEIPLLFNKFYQARNAKGKSGTGLGLYISKFLIKKMSGDIDCKNEEDGFAVAIRILIA</sequence>
<dbReference type="SUPFAM" id="SSF158472">
    <property type="entry name" value="HAMP domain-like"/>
    <property type="match status" value="1"/>
</dbReference>
<keyword evidence="18" id="KW-1185">Reference proteome</keyword>
<dbReference type="EMBL" id="MZGV01000061">
    <property type="protein sequence ID" value="OPJ58214.1"/>
    <property type="molecule type" value="Genomic_DNA"/>
</dbReference>
<dbReference type="OrthoDB" id="9780718at2"/>
<accession>A0A1V4IED0</accession>
<evidence type="ECO:0000256" key="9">
    <source>
        <dbReference type="ARBA" id="ARBA00022777"/>
    </source>
</evidence>
<evidence type="ECO:0000259" key="15">
    <source>
        <dbReference type="PROSITE" id="PS50109"/>
    </source>
</evidence>
<evidence type="ECO:0000256" key="2">
    <source>
        <dbReference type="ARBA" id="ARBA00004651"/>
    </source>
</evidence>
<dbReference type="GO" id="GO:0005524">
    <property type="term" value="F:ATP binding"/>
    <property type="evidence" value="ECO:0007669"/>
    <property type="project" value="UniProtKB-KW"/>
</dbReference>
<feature type="domain" description="HAMP" evidence="16">
    <location>
        <begin position="151"/>
        <end position="203"/>
    </location>
</feature>
<evidence type="ECO:0000313" key="17">
    <source>
        <dbReference type="EMBL" id="OPJ58214.1"/>
    </source>
</evidence>
<evidence type="ECO:0000256" key="10">
    <source>
        <dbReference type="ARBA" id="ARBA00022840"/>
    </source>
</evidence>
<dbReference type="InterPro" id="IPR003594">
    <property type="entry name" value="HATPase_dom"/>
</dbReference>
<keyword evidence="13 14" id="KW-0472">Membrane</keyword>
<comment type="subcellular location">
    <subcellularLocation>
        <location evidence="2">Cell membrane</location>
        <topology evidence="2">Multi-pass membrane protein</topology>
    </subcellularLocation>
</comment>
<dbReference type="Proteomes" id="UP000190080">
    <property type="component" value="Unassembled WGS sequence"/>
</dbReference>
<dbReference type="PANTHER" id="PTHR45528:SF1">
    <property type="entry name" value="SENSOR HISTIDINE KINASE CPXA"/>
    <property type="match status" value="1"/>
</dbReference>
<dbReference type="InterPro" id="IPR050398">
    <property type="entry name" value="HssS/ArlS-like"/>
</dbReference>
<dbReference type="SMART" id="SM00388">
    <property type="entry name" value="HisKA"/>
    <property type="match status" value="1"/>
</dbReference>
<evidence type="ECO:0000256" key="6">
    <source>
        <dbReference type="ARBA" id="ARBA00022679"/>
    </source>
</evidence>
<dbReference type="Pfam" id="PF02518">
    <property type="entry name" value="HATPase_c"/>
    <property type="match status" value="1"/>
</dbReference>
<keyword evidence="7 14" id="KW-0812">Transmembrane</keyword>
<evidence type="ECO:0000259" key="16">
    <source>
        <dbReference type="PROSITE" id="PS50885"/>
    </source>
</evidence>
<evidence type="ECO:0000313" key="18">
    <source>
        <dbReference type="Proteomes" id="UP000190080"/>
    </source>
</evidence>
<reference evidence="17 18" key="1">
    <citation type="submission" date="2017-03" db="EMBL/GenBank/DDBJ databases">
        <title>Genome sequence of Clostridium oryzae DSM 28571.</title>
        <authorList>
            <person name="Poehlein A."/>
            <person name="Daniel R."/>
        </authorList>
    </citation>
    <scope>NUCLEOTIDE SEQUENCE [LARGE SCALE GENOMIC DNA]</scope>
    <source>
        <strain evidence="17 18">DSM 28571</strain>
    </source>
</reference>
<dbReference type="InterPro" id="IPR036097">
    <property type="entry name" value="HisK_dim/P_sf"/>
</dbReference>
<dbReference type="SUPFAM" id="SSF55874">
    <property type="entry name" value="ATPase domain of HSP90 chaperone/DNA topoisomerase II/histidine kinase"/>
    <property type="match status" value="1"/>
</dbReference>
<evidence type="ECO:0000256" key="4">
    <source>
        <dbReference type="ARBA" id="ARBA00022475"/>
    </source>
</evidence>
<dbReference type="InterPro" id="IPR003661">
    <property type="entry name" value="HisK_dim/P_dom"/>
</dbReference>
<dbReference type="SMART" id="SM00387">
    <property type="entry name" value="HATPase_c"/>
    <property type="match status" value="1"/>
</dbReference>
<dbReference type="Pfam" id="PF00512">
    <property type="entry name" value="HisKA"/>
    <property type="match status" value="1"/>
</dbReference>
<dbReference type="SUPFAM" id="SSF47384">
    <property type="entry name" value="Homodimeric domain of signal transducing histidine kinase"/>
    <property type="match status" value="1"/>
</dbReference>
<keyword evidence="11 14" id="KW-1133">Transmembrane helix</keyword>
<dbReference type="InterPro" id="IPR004358">
    <property type="entry name" value="Sig_transdc_His_kin-like_C"/>
</dbReference>
<dbReference type="InterPro" id="IPR005467">
    <property type="entry name" value="His_kinase_dom"/>
</dbReference>
<dbReference type="PRINTS" id="PR00344">
    <property type="entry name" value="BCTRLSENSOR"/>
</dbReference>
<dbReference type="PROSITE" id="PS50885">
    <property type="entry name" value="HAMP"/>
    <property type="match status" value="1"/>
</dbReference>
<keyword evidence="9" id="KW-0418">Kinase</keyword>
<protein>
    <recommendedName>
        <fullName evidence="3">histidine kinase</fullName>
        <ecNumber evidence="3">2.7.13.3</ecNumber>
    </recommendedName>
</protein>
<feature type="transmembrane region" description="Helical" evidence="14">
    <location>
        <begin position="6"/>
        <end position="25"/>
    </location>
</feature>
<comment type="caution">
    <text evidence="17">The sequence shown here is derived from an EMBL/GenBank/DDBJ whole genome shotgun (WGS) entry which is preliminary data.</text>
</comment>
<dbReference type="PANTHER" id="PTHR45528">
    <property type="entry name" value="SENSOR HISTIDINE KINASE CPXA"/>
    <property type="match status" value="1"/>
</dbReference>
<dbReference type="Gene3D" id="3.30.565.10">
    <property type="entry name" value="Histidine kinase-like ATPase, C-terminal domain"/>
    <property type="match status" value="1"/>
</dbReference>
<feature type="domain" description="Histidine kinase" evidence="15">
    <location>
        <begin position="218"/>
        <end position="421"/>
    </location>
</feature>
<keyword evidence="4" id="KW-1003">Cell membrane</keyword>